<keyword evidence="3" id="KW-1185">Reference proteome</keyword>
<protein>
    <submittedName>
        <fullName evidence="2">Uncharacterized protein</fullName>
    </submittedName>
</protein>
<feature type="transmembrane region" description="Helical" evidence="1">
    <location>
        <begin position="6"/>
        <end position="24"/>
    </location>
</feature>
<keyword evidence="1" id="KW-0472">Membrane</keyword>
<evidence type="ECO:0000313" key="3">
    <source>
        <dbReference type="Proteomes" id="UP000199444"/>
    </source>
</evidence>
<name>A0A1H1CQH8_9BACI</name>
<keyword evidence="1" id="KW-0812">Transmembrane</keyword>
<dbReference type="EMBL" id="FNKD01000002">
    <property type="protein sequence ID" value="SDQ66525.1"/>
    <property type="molecule type" value="Genomic_DNA"/>
</dbReference>
<evidence type="ECO:0000256" key="1">
    <source>
        <dbReference type="SAM" id="Phobius"/>
    </source>
</evidence>
<proteinExistence type="predicted"/>
<gene>
    <name evidence="2" type="ORF">SAMN05216231_2362</name>
</gene>
<dbReference type="AlphaFoldDB" id="A0A1H1CQH8"/>
<organism evidence="2 3">
    <name type="scientific">Virgibacillus salinus</name>
    <dbReference type="NCBI Taxonomy" id="553311"/>
    <lineage>
        <taxon>Bacteria</taxon>
        <taxon>Bacillati</taxon>
        <taxon>Bacillota</taxon>
        <taxon>Bacilli</taxon>
        <taxon>Bacillales</taxon>
        <taxon>Bacillaceae</taxon>
        <taxon>Virgibacillus</taxon>
    </lineage>
</organism>
<dbReference type="STRING" id="553311.SAMN05216231_2362"/>
<feature type="transmembrane region" description="Helical" evidence="1">
    <location>
        <begin position="64"/>
        <end position="82"/>
    </location>
</feature>
<dbReference type="RefSeq" id="WP_092493174.1">
    <property type="nucleotide sequence ID" value="NZ_FNKD01000002.1"/>
</dbReference>
<reference evidence="2 3" key="1">
    <citation type="submission" date="2016-10" db="EMBL/GenBank/DDBJ databases">
        <authorList>
            <person name="de Groot N.N."/>
        </authorList>
    </citation>
    <scope>NUCLEOTIDE SEQUENCE [LARGE SCALE GENOMIC DNA]</scope>
    <source>
        <strain evidence="2 3">CGMCC 1.10449</strain>
    </source>
</reference>
<dbReference type="Proteomes" id="UP000199444">
    <property type="component" value="Unassembled WGS sequence"/>
</dbReference>
<keyword evidence="1" id="KW-1133">Transmembrane helix</keyword>
<evidence type="ECO:0000313" key="2">
    <source>
        <dbReference type="EMBL" id="SDQ66525.1"/>
    </source>
</evidence>
<accession>A0A1H1CQH8</accession>
<sequence>MSIELIILLVFLFVVALVGTLLVFKQEENKMKRYEEEGDTVEDQLRRSHEYESSSLKSNLPLQLIIYSVTIIISLVVFAIYLS</sequence>